<dbReference type="Proteomes" id="UP001206128">
    <property type="component" value="Unassembled WGS sequence"/>
</dbReference>
<dbReference type="SMART" id="SM00354">
    <property type="entry name" value="HTH_LACI"/>
    <property type="match status" value="1"/>
</dbReference>
<sequence length="350" mass="36936">MHEGRRVTAKDVAQAARVSRTAVSFAFNDPARISQQTRQRILRVAEELGYVPNPIARALVRGSTRSLGVLLPQDIPLVMENPYYAQFLVGLGQVCDREGLSLLLVPPLRSSMRDAIPYAAVDGFVVCGLATDRGEITELRRRGVPFVLVDSDELPGVPSIEVTEQAGIAELVGHLLELGHRRLAVLSLPAGGSGSSVPVGPLARRMAGIADALGVVGMSLDHPDVRVVEVASTRAEGYRATSELMAGPRPPSAVVALSDILAVGALDALRDLGVDVPGQVSVAGFDDLPEANWVRPALTTVRQPIQAKGRVAGDFLVASIQGERPHSGQVLHTALIVRESTGPVHPSASG</sequence>
<evidence type="ECO:0000313" key="5">
    <source>
        <dbReference type="EMBL" id="MCP2163766.1"/>
    </source>
</evidence>
<proteinExistence type="predicted"/>
<reference evidence="5" key="1">
    <citation type="submission" date="2022-06" db="EMBL/GenBank/DDBJ databases">
        <title>Genomic Encyclopedia of Archaeal and Bacterial Type Strains, Phase II (KMG-II): from individual species to whole genera.</title>
        <authorList>
            <person name="Goeker M."/>
        </authorList>
    </citation>
    <scope>NUCLEOTIDE SEQUENCE</scope>
    <source>
        <strain evidence="5">DSM 43935</strain>
    </source>
</reference>
<protein>
    <submittedName>
        <fullName evidence="5">Transcriptional regulator, LacI family</fullName>
    </submittedName>
</protein>
<evidence type="ECO:0000259" key="4">
    <source>
        <dbReference type="PROSITE" id="PS50932"/>
    </source>
</evidence>
<dbReference type="InterPro" id="IPR010982">
    <property type="entry name" value="Lambda_DNA-bd_dom_sf"/>
</dbReference>
<keyword evidence="6" id="KW-1185">Reference proteome</keyword>
<dbReference type="InterPro" id="IPR046335">
    <property type="entry name" value="LacI/GalR-like_sensor"/>
</dbReference>
<evidence type="ECO:0000256" key="1">
    <source>
        <dbReference type="ARBA" id="ARBA00023015"/>
    </source>
</evidence>
<dbReference type="EMBL" id="JAMTCK010000001">
    <property type="protein sequence ID" value="MCP2163766.1"/>
    <property type="molecule type" value="Genomic_DNA"/>
</dbReference>
<organism evidence="5 6">
    <name type="scientific">Goodfellowiella coeruleoviolacea</name>
    <dbReference type="NCBI Taxonomy" id="334858"/>
    <lineage>
        <taxon>Bacteria</taxon>
        <taxon>Bacillati</taxon>
        <taxon>Actinomycetota</taxon>
        <taxon>Actinomycetes</taxon>
        <taxon>Pseudonocardiales</taxon>
        <taxon>Pseudonocardiaceae</taxon>
        <taxon>Goodfellowiella</taxon>
    </lineage>
</organism>
<evidence type="ECO:0000256" key="3">
    <source>
        <dbReference type="ARBA" id="ARBA00023163"/>
    </source>
</evidence>
<dbReference type="InterPro" id="IPR000843">
    <property type="entry name" value="HTH_LacI"/>
</dbReference>
<keyword evidence="1" id="KW-0805">Transcription regulation</keyword>
<dbReference type="RefSeq" id="WP_253766691.1">
    <property type="nucleotide sequence ID" value="NZ_JAMTCK010000001.1"/>
</dbReference>
<keyword evidence="3" id="KW-0804">Transcription</keyword>
<dbReference type="CDD" id="cd06279">
    <property type="entry name" value="PBP1_LacI-like"/>
    <property type="match status" value="1"/>
</dbReference>
<dbReference type="SUPFAM" id="SSF53822">
    <property type="entry name" value="Periplasmic binding protein-like I"/>
    <property type="match status" value="1"/>
</dbReference>
<dbReference type="PANTHER" id="PTHR30146">
    <property type="entry name" value="LACI-RELATED TRANSCRIPTIONAL REPRESSOR"/>
    <property type="match status" value="1"/>
</dbReference>
<evidence type="ECO:0000313" key="6">
    <source>
        <dbReference type="Proteomes" id="UP001206128"/>
    </source>
</evidence>
<dbReference type="Pfam" id="PF13377">
    <property type="entry name" value="Peripla_BP_3"/>
    <property type="match status" value="1"/>
</dbReference>
<evidence type="ECO:0000256" key="2">
    <source>
        <dbReference type="ARBA" id="ARBA00023125"/>
    </source>
</evidence>
<dbReference type="CDD" id="cd01392">
    <property type="entry name" value="HTH_LacI"/>
    <property type="match status" value="1"/>
</dbReference>
<dbReference type="Gene3D" id="1.10.260.40">
    <property type="entry name" value="lambda repressor-like DNA-binding domains"/>
    <property type="match status" value="1"/>
</dbReference>
<gene>
    <name evidence="5" type="ORF">LX83_000606</name>
</gene>
<dbReference type="SUPFAM" id="SSF47413">
    <property type="entry name" value="lambda repressor-like DNA-binding domains"/>
    <property type="match status" value="1"/>
</dbReference>
<dbReference type="Gene3D" id="3.40.50.2300">
    <property type="match status" value="2"/>
</dbReference>
<name>A0AAE3G8P7_9PSEU</name>
<dbReference type="GO" id="GO:0000976">
    <property type="term" value="F:transcription cis-regulatory region binding"/>
    <property type="evidence" value="ECO:0007669"/>
    <property type="project" value="TreeGrafter"/>
</dbReference>
<accession>A0AAE3G8P7</accession>
<dbReference type="AlphaFoldDB" id="A0AAE3G8P7"/>
<keyword evidence="2" id="KW-0238">DNA-binding</keyword>
<dbReference type="PANTHER" id="PTHR30146:SF138">
    <property type="entry name" value="TRANSCRIPTIONAL REGULATORY PROTEIN"/>
    <property type="match status" value="1"/>
</dbReference>
<dbReference type="GO" id="GO:0003700">
    <property type="term" value="F:DNA-binding transcription factor activity"/>
    <property type="evidence" value="ECO:0007669"/>
    <property type="project" value="TreeGrafter"/>
</dbReference>
<dbReference type="PROSITE" id="PS50932">
    <property type="entry name" value="HTH_LACI_2"/>
    <property type="match status" value="1"/>
</dbReference>
<dbReference type="Pfam" id="PF00356">
    <property type="entry name" value="LacI"/>
    <property type="match status" value="1"/>
</dbReference>
<feature type="domain" description="HTH lacI-type" evidence="4">
    <location>
        <begin position="7"/>
        <end position="61"/>
    </location>
</feature>
<comment type="caution">
    <text evidence="5">The sequence shown here is derived from an EMBL/GenBank/DDBJ whole genome shotgun (WGS) entry which is preliminary data.</text>
</comment>
<dbReference type="InterPro" id="IPR028082">
    <property type="entry name" value="Peripla_BP_I"/>
</dbReference>